<dbReference type="PANTHER" id="PTHR13742">
    <property type="entry name" value="RETINOBLASTOMA-ASSOCIATED PROTEIN RB -RELATED"/>
    <property type="match status" value="1"/>
</dbReference>
<accession>T1K8P0</accession>
<dbReference type="SUPFAM" id="SSF47954">
    <property type="entry name" value="Cyclin-like"/>
    <property type="match status" value="2"/>
</dbReference>
<feature type="compositionally biased region" description="Low complexity" evidence="8">
    <location>
        <begin position="816"/>
        <end position="829"/>
    </location>
</feature>
<keyword evidence="7" id="KW-0131">Cell cycle</keyword>
<evidence type="ECO:0000313" key="12">
    <source>
        <dbReference type="EnsemblMetazoa" id="tetur07g02030.1"/>
    </source>
</evidence>
<dbReference type="GO" id="GO:0030154">
    <property type="term" value="P:cell differentiation"/>
    <property type="evidence" value="ECO:0007669"/>
    <property type="project" value="TreeGrafter"/>
</dbReference>
<keyword evidence="4" id="KW-0805">Transcription regulation</keyword>
<evidence type="ECO:0000259" key="9">
    <source>
        <dbReference type="SMART" id="SM00385"/>
    </source>
</evidence>
<name>T1K8P0_TETUR</name>
<dbReference type="Gene3D" id="1.10.472.140">
    <property type="match status" value="1"/>
</dbReference>
<dbReference type="Proteomes" id="UP000015104">
    <property type="component" value="Unassembled WGS sequence"/>
</dbReference>
<feature type="compositionally biased region" description="Pro residues" evidence="8">
    <location>
        <begin position="847"/>
        <end position="857"/>
    </location>
</feature>
<keyword evidence="6" id="KW-0539">Nucleus</keyword>
<evidence type="ECO:0000256" key="8">
    <source>
        <dbReference type="SAM" id="MobiDB-lite"/>
    </source>
</evidence>
<dbReference type="FunFam" id="1.10.472.10:FF:000082">
    <property type="entry name" value="retinoblastoma-like protein 1 isoform X1"/>
    <property type="match status" value="1"/>
</dbReference>
<organism evidence="12 13">
    <name type="scientific">Tetranychus urticae</name>
    <name type="common">Two-spotted spider mite</name>
    <dbReference type="NCBI Taxonomy" id="32264"/>
    <lineage>
        <taxon>Eukaryota</taxon>
        <taxon>Metazoa</taxon>
        <taxon>Ecdysozoa</taxon>
        <taxon>Arthropoda</taxon>
        <taxon>Chelicerata</taxon>
        <taxon>Arachnida</taxon>
        <taxon>Acari</taxon>
        <taxon>Acariformes</taxon>
        <taxon>Trombidiformes</taxon>
        <taxon>Prostigmata</taxon>
        <taxon>Eleutherengona</taxon>
        <taxon>Raphignathae</taxon>
        <taxon>Tetranychoidea</taxon>
        <taxon>Tetranychidae</taxon>
        <taxon>Tetranychus</taxon>
    </lineage>
</organism>
<dbReference type="InterPro" id="IPR002720">
    <property type="entry name" value="RB_A"/>
</dbReference>
<dbReference type="InterPro" id="IPR024599">
    <property type="entry name" value="RB_N"/>
</dbReference>
<evidence type="ECO:0008006" key="14">
    <source>
        <dbReference type="Google" id="ProtNLM"/>
    </source>
</evidence>
<dbReference type="InterPro" id="IPR013763">
    <property type="entry name" value="Cyclin-like_dom"/>
</dbReference>
<dbReference type="SMART" id="SM01367">
    <property type="entry name" value="DUF3452"/>
    <property type="match status" value="1"/>
</dbReference>
<dbReference type="Pfam" id="PF01858">
    <property type="entry name" value="RB_A"/>
    <property type="match status" value="1"/>
</dbReference>
<keyword evidence="13" id="KW-1185">Reference proteome</keyword>
<evidence type="ECO:0000256" key="3">
    <source>
        <dbReference type="ARBA" id="ARBA00022491"/>
    </source>
</evidence>
<feature type="compositionally biased region" description="Acidic residues" evidence="8">
    <location>
        <begin position="1015"/>
        <end position="1029"/>
    </location>
</feature>
<dbReference type="CDD" id="cd00043">
    <property type="entry name" value="CYCLIN_SF"/>
    <property type="match status" value="1"/>
</dbReference>
<dbReference type="KEGG" id="tut:107361977"/>
<evidence type="ECO:0000313" key="13">
    <source>
        <dbReference type="Proteomes" id="UP000015104"/>
    </source>
</evidence>
<dbReference type="GO" id="GO:0006357">
    <property type="term" value="P:regulation of transcription by RNA polymerase II"/>
    <property type="evidence" value="ECO:0007669"/>
    <property type="project" value="InterPro"/>
</dbReference>
<evidence type="ECO:0000256" key="5">
    <source>
        <dbReference type="ARBA" id="ARBA00023163"/>
    </source>
</evidence>
<dbReference type="OMA" id="VYCQSTQ"/>
<dbReference type="STRING" id="32264.T1K8P0"/>
<reference evidence="12" key="2">
    <citation type="submission" date="2015-06" db="UniProtKB">
        <authorList>
            <consortium name="EnsemblMetazoa"/>
        </authorList>
    </citation>
    <scope>IDENTIFICATION</scope>
</reference>
<comment type="subcellular location">
    <subcellularLocation>
        <location evidence="1">Nucleus</location>
    </subcellularLocation>
</comment>
<dbReference type="EMBL" id="CAEY01001879">
    <property type="status" value="NOT_ANNOTATED_CDS"/>
    <property type="molecule type" value="Genomic_DNA"/>
</dbReference>
<evidence type="ECO:0000256" key="6">
    <source>
        <dbReference type="ARBA" id="ARBA00023242"/>
    </source>
</evidence>
<evidence type="ECO:0000256" key="4">
    <source>
        <dbReference type="ARBA" id="ARBA00023015"/>
    </source>
</evidence>
<sequence length="1029" mass="117736">MASSSSSSSSNVQLSRKFREICSDLNLDRATADEAYNSFQRIQINYTLEGEKIHWLACALYVACRKGTTPTIDGKGGYVEGNCVSLTRLLRSCKLSLIEFFNKMKKWSDMANLPHEMKERLDLLERNFHVSGVLFGKLGNIFKDLFKSPILSPTKQASNRSRKQRKLSLTSGHVFSFCWTLFVRVKAEFKMISHDLINSYHLLLACIDFCFSNVLVSENAKELLNSEFSELPPGFFQDEFIAPEPVPCILETLCNRWKDICKEDSCVEAKGIKEYWFKPCIKRMIDKKIFRCRNPTHFLGFLDNAYFEANLKAITKEYDHFVLNIGNFDERNFLSDNADEELGAPQGDFEVYLNNVQQRIKDSKSLAPQTPLSNRHYLANRENMGSFTPVTNAVRTVSRLQSLLLDCKPEPSPGLVEIFAQCTTNPNDRIVERIKELGDEFLKNYCQPSEDHGFSSPSASTPYDPTKKMLNSGITLYFKCLEKIIGRELKKWSEAEKKSNLTNSLSHELFHLSLFACCMEIVLFAYNSEKRFPWIVNILSDYHGFQPLHFYRVIELIIREEDGLSRDIVKHLNTIEEQILESAAWKTGSVLWEMIKVNGSVPACQDVSLANPSHDSNTMSPAPATPRRLDGIFASPLPPSMSDRFISPMGNTRRRLFDNEQYIQVSIPAQTNTGEVRLIHVTLQPQSTTNLETNSSVPKSEPPKVNKAGSLGLFFRKVYHLAWLRLRDLCDKLNINDEDLRRKIWTCFEFSIRNHTDLMRDRHLDQILMCAVYAMCKVTGRDQSFQDIMKCYRQQPQASSHIYRNVLLTNRKRRNSTSCENSRNSESSSPNQEDNKERIRSSSTLPVPHPNSQPPTPTRLTGTGSNFDFPEERGDLIMFYNQIYIPEVKQYIMKFNAEAGSPPLSPLPKLAANSISPYRRLSNKHSLFISPMKANLFPPSPRRPMSYHFLRSPAKDLKAINSMMKLNSSSGNEKKVIKRILQDDTNETNSDTRRHGAEKPVLRSMIDNIYTERQEDGDDTEDNGDVDME</sequence>
<protein>
    <recommendedName>
        <fullName evidence="14">Retinoblastoma-associated protein A-box domain-containing protein</fullName>
    </recommendedName>
</protein>
<dbReference type="Gene3D" id="1.10.472.10">
    <property type="entry name" value="Cyclin-like"/>
    <property type="match status" value="3"/>
</dbReference>
<dbReference type="InterPro" id="IPR036915">
    <property type="entry name" value="Cyclin-like_sf"/>
</dbReference>
<keyword evidence="3" id="KW-0678">Repressor</keyword>
<dbReference type="GO" id="GO:2000134">
    <property type="term" value="P:negative regulation of G1/S transition of mitotic cell cycle"/>
    <property type="evidence" value="ECO:0007669"/>
    <property type="project" value="TreeGrafter"/>
</dbReference>
<evidence type="ECO:0000259" key="10">
    <source>
        <dbReference type="SMART" id="SM01367"/>
    </source>
</evidence>
<dbReference type="AlphaFoldDB" id="T1K8P0"/>
<dbReference type="OrthoDB" id="844594at2759"/>
<dbReference type="EnsemblMetazoa" id="tetur07g02030.1">
    <property type="protein sequence ID" value="tetur07g02030.1"/>
    <property type="gene ID" value="tetur07g02030"/>
</dbReference>
<dbReference type="GO" id="GO:0000977">
    <property type="term" value="F:RNA polymerase II transcription regulatory region sequence-specific DNA binding"/>
    <property type="evidence" value="ECO:0007669"/>
    <property type="project" value="TreeGrafter"/>
</dbReference>
<dbReference type="Pfam" id="PF01857">
    <property type="entry name" value="RB_B"/>
    <property type="match status" value="1"/>
</dbReference>
<dbReference type="InterPro" id="IPR028309">
    <property type="entry name" value="RB_fam"/>
</dbReference>
<keyword evidence="5" id="KW-0804">Transcription</keyword>
<dbReference type="GO" id="GO:0005634">
    <property type="term" value="C:nucleus"/>
    <property type="evidence" value="ECO:0007669"/>
    <property type="project" value="UniProtKB-SubCell"/>
</dbReference>
<dbReference type="SMART" id="SM00385">
    <property type="entry name" value="CYCLIN"/>
    <property type="match status" value="1"/>
</dbReference>
<proteinExistence type="inferred from homology"/>
<comment type="similarity">
    <text evidence="2">Belongs to the retinoblastoma protein (RB) family.</text>
</comment>
<dbReference type="eggNOG" id="KOG1010">
    <property type="taxonomic scope" value="Eukaryota"/>
</dbReference>
<dbReference type="HOGENOM" id="CLU_008943_0_1_1"/>
<dbReference type="Pfam" id="PF11934">
    <property type="entry name" value="DUF3452"/>
    <property type="match status" value="1"/>
</dbReference>
<evidence type="ECO:0000259" key="11">
    <source>
        <dbReference type="SMART" id="SM01368"/>
    </source>
</evidence>
<feature type="domain" description="Retinoblastoma-associated protein N-terminal" evidence="10">
    <location>
        <begin position="67"/>
        <end position="213"/>
    </location>
</feature>
<dbReference type="GO" id="GO:0000785">
    <property type="term" value="C:chromatin"/>
    <property type="evidence" value="ECO:0007669"/>
    <property type="project" value="TreeGrafter"/>
</dbReference>
<reference evidence="13" key="1">
    <citation type="submission" date="2011-08" db="EMBL/GenBank/DDBJ databases">
        <authorList>
            <person name="Rombauts S."/>
        </authorList>
    </citation>
    <scope>NUCLEOTIDE SEQUENCE</scope>
    <source>
        <strain evidence="13">London</strain>
    </source>
</reference>
<evidence type="ECO:0000256" key="1">
    <source>
        <dbReference type="ARBA" id="ARBA00004123"/>
    </source>
</evidence>
<evidence type="ECO:0000256" key="7">
    <source>
        <dbReference type="ARBA" id="ARBA00023306"/>
    </source>
</evidence>
<feature type="domain" description="Cyclin-like" evidence="9">
    <location>
        <begin position="724"/>
        <end position="811"/>
    </location>
</feature>
<dbReference type="PANTHER" id="PTHR13742:SF17">
    <property type="entry name" value="RE32990P-RELATED"/>
    <property type="match status" value="1"/>
</dbReference>
<evidence type="ECO:0000256" key="2">
    <source>
        <dbReference type="ARBA" id="ARBA00009475"/>
    </source>
</evidence>
<dbReference type="GO" id="GO:0005667">
    <property type="term" value="C:transcription regulator complex"/>
    <property type="evidence" value="ECO:0007669"/>
    <property type="project" value="TreeGrafter"/>
</dbReference>
<gene>
    <name evidence="12" type="primary">107361977</name>
</gene>
<feature type="domain" description="Retinoblastoma-associated protein A-box" evidence="11">
    <location>
        <begin position="388"/>
        <end position="595"/>
    </location>
</feature>
<feature type="region of interest" description="Disordered" evidence="8">
    <location>
        <begin position="814"/>
        <end position="867"/>
    </location>
</feature>
<dbReference type="SMART" id="SM01368">
    <property type="entry name" value="RB_A"/>
    <property type="match status" value="1"/>
</dbReference>
<dbReference type="InterPro" id="IPR002719">
    <property type="entry name" value="RB_B"/>
</dbReference>
<feature type="region of interest" description="Disordered" evidence="8">
    <location>
        <begin position="1007"/>
        <end position="1029"/>
    </location>
</feature>